<keyword evidence="2" id="KW-0813">Transport</keyword>
<dbReference type="InterPro" id="IPR051269">
    <property type="entry name" value="Fe-S_cluster_ET"/>
</dbReference>
<comment type="cofactor">
    <cofactor evidence="1">
        <name>[3Fe-4S] cluster</name>
        <dbReference type="ChEBI" id="CHEBI:21137"/>
    </cofactor>
</comment>
<organism evidence="8 9">
    <name type="scientific">Streptomyces pseudovenezuelae</name>
    <dbReference type="NCBI Taxonomy" id="67350"/>
    <lineage>
        <taxon>Bacteria</taxon>
        <taxon>Bacillati</taxon>
        <taxon>Actinomycetota</taxon>
        <taxon>Actinomycetes</taxon>
        <taxon>Kitasatosporales</taxon>
        <taxon>Streptomycetaceae</taxon>
        <taxon>Streptomyces</taxon>
        <taxon>Streptomyces aurantiacus group</taxon>
    </lineage>
</organism>
<proteinExistence type="predicted"/>
<dbReference type="Proteomes" id="UP001432168">
    <property type="component" value="Chromosome"/>
</dbReference>
<protein>
    <submittedName>
        <fullName evidence="8">Ferredoxin</fullName>
    </submittedName>
</protein>
<evidence type="ECO:0000256" key="2">
    <source>
        <dbReference type="ARBA" id="ARBA00022448"/>
    </source>
</evidence>
<keyword evidence="5" id="KW-0408">Iron</keyword>
<evidence type="ECO:0000256" key="4">
    <source>
        <dbReference type="ARBA" id="ARBA00022982"/>
    </source>
</evidence>
<name>A0ABZ1XBB4_9ACTN</name>
<evidence type="ECO:0000256" key="7">
    <source>
        <dbReference type="ARBA" id="ARBA00023291"/>
    </source>
</evidence>
<gene>
    <name evidence="8" type="ORF">OG929_43590</name>
</gene>
<dbReference type="Gene3D" id="3.30.70.20">
    <property type="match status" value="1"/>
</dbReference>
<keyword evidence="7" id="KW-0003">3Fe-4S</keyword>
<sequence length="72" mass="7997">MEMTRARTLRIDRIACTGHGLCAELLPELVHLDEWGYPVLAQAAVPARLESHARRAVAACPVLALRTERPPR</sequence>
<evidence type="ECO:0000256" key="5">
    <source>
        <dbReference type="ARBA" id="ARBA00023004"/>
    </source>
</evidence>
<reference evidence="8" key="1">
    <citation type="submission" date="2022-10" db="EMBL/GenBank/DDBJ databases">
        <title>The complete genomes of actinobacterial strains from the NBC collection.</title>
        <authorList>
            <person name="Joergensen T.S."/>
            <person name="Alvarez Arevalo M."/>
            <person name="Sterndorff E.B."/>
            <person name="Faurdal D."/>
            <person name="Vuksanovic O."/>
            <person name="Mourched A.-S."/>
            <person name="Charusanti P."/>
            <person name="Shaw S."/>
            <person name="Blin K."/>
            <person name="Weber T."/>
        </authorList>
    </citation>
    <scope>NUCLEOTIDE SEQUENCE</scope>
    <source>
        <strain evidence="8">NBC_00686</strain>
    </source>
</reference>
<keyword evidence="9" id="KW-1185">Reference proteome</keyword>
<dbReference type="PANTHER" id="PTHR36923:SF3">
    <property type="entry name" value="FERREDOXIN"/>
    <property type="match status" value="1"/>
</dbReference>
<dbReference type="Pfam" id="PF13459">
    <property type="entry name" value="Fer4_15"/>
    <property type="match status" value="1"/>
</dbReference>
<dbReference type="PANTHER" id="PTHR36923">
    <property type="entry name" value="FERREDOXIN"/>
    <property type="match status" value="1"/>
</dbReference>
<dbReference type="EMBL" id="CP109011">
    <property type="protein sequence ID" value="WUT48753.1"/>
    <property type="molecule type" value="Genomic_DNA"/>
</dbReference>
<dbReference type="SUPFAM" id="SSF54862">
    <property type="entry name" value="4Fe-4S ferredoxins"/>
    <property type="match status" value="1"/>
</dbReference>
<evidence type="ECO:0000256" key="1">
    <source>
        <dbReference type="ARBA" id="ARBA00001927"/>
    </source>
</evidence>
<evidence type="ECO:0000313" key="8">
    <source>
        <dbReference type="EMBL" id="WUT48753.1"/>
    </source>
</evidence>
<keyword evidence="4" id="KW-0249">Electron transport</keyword>
<evidence type="ECO:0000313" key="9">
    <source>
        <dbReference type="Proteomes" id="UP001432168"/>
    </source>
</evidence>
<keyword evidence="3" id="KW-0479">Metal-binding</keyword>
<accession>A0ABZ1XBB4</accession>
<dbReference type="RefSeq" id="WP_329272176.1">
    <property type="nucleotide sequence ID" value="NZ_CP108992.1"/>
</dbReference>
<evidence type="ECO:0000256" key="6">
    <source>
        <dbReference type="ARBA" id="ARBA00023014"/>
    </source>
</evidence>
<keyword evidence="6" id="KW-0411">Iron-sulfur</keyword>
<evidence type="ECO:0000256" key="3">
    <source>
        <dbReference type="ARBA" id="ARBA00022723"/>
    </source>
</evidence>